<organism evidence="1 2">
    <name type="scientific">Falsiroseomonas selenitidurans</name>
    <dbReference type="NCBI Taxonomy" id="2716335"/>
    <lineage>
        <taxon>Bacteria</taxon>
        <taxon>Pseudomonadati</taxon>
        <taxon>Pseudomonadota</taxon>
        <taxon>Alphaproteobacteria</taxon>
        <taxon>Acetobacterales</taxon>
        <taxon>Roseomonadaceae</taxon>
        <taxon>Falsiroseomonas</taxon>
    </lineage>
</organism>
<name>A0ABX1EA41_9PROT</name>
<comment type="caution">
    <text evidence="1">The sequence shown here is derived from an EMBL/GenBank/DDBJ whole genome shotgun (WGS) entry which is preliminary data.</text>
</comment>
<evidence type="ECO:0000313" key="1">
    <source>
        <dbReference type="EMBL" id="NKC34109.1"/>
    </source>
</evidence>
<dbReference type="RefSeq" id="WP_168034827.1">
    <property type="nucleotide sequence ID" value="NZ_JAAVNE010000065.1"/>
</dbReference>
<sequence length="344" mass="35230">MPRSPTAATPFVPTRRPAWRRPMAGLMALLLLAGCVTTRAARIGEDDGDACRAQLVALDSTGDFFAEDILRGAAMGAAGGAALGALFAAATGQRGSGIATGAAIGAVGGGLAGGTAGYLAARRQQAADQATLDGAIAGDLAAENAQMDRTQRAFDQLMECRLGQAARIRADLRDGRVARPQAEAAMASLRASTQRDIQLAQTINGRILRRGAEFDTAIETVAPGANQAAAQPAPAVAAAARGPVKLRLRPEADAPEVVSLAPREDVTLRPARNGYARVQTAGGLRGYAPASAFPEARALPPAAVEQPGDVRSLAASNIARRDDFAASIGTAERLTQGQGFEMAS</sequence>
<evidence type="ECO:0008006" key="3">
    <source>
        <dbReference type="Google" id="ProtNLM"/>
    </source>
</evidence>
<evidence type="ECO:0000313" key="2">
    <source>
        <dbReference type="Proteomes" id="UP000787635"/>
    </source>
</evidence>
<protein>
    <recommendedName>
        <fullName evidence="3">Glycine zipper domain-containing protein</fullName>
    </recommendedName>
</protein>
<dbReference type="EMBL" id="JAAVNE010000065">
    <property type="protein sequence ID" value="NKC34109.1"/>
    <property type="molecule type" value="Genomic_DNA"/>
</dbReference>
<dbReference type="Proteomes" id="UP000787635">
    <property type="component" value="Unassembled WGS sequence"/>
</dbReference>
<keyword evidence="2" id="KW-1185">Reference proteome</keyword>
<reference evidence="1 2" key="1">
    <citation type="submission" date="2020-03" db="EMBL/GenBank/DDBJ databases">
        <title>Roseomonas selenitidurans sp. nov. isolated from urban soil.</title>
        <authorList>
            <person name="Liu H."/>
        </authorList>
    </citation>
    <scope>NUCLEOTIDE SEQUENCE [LARGE SCALE GENOMIC DNA]</scope>
    <source>
        <strain evidence="1 2">BU-1</strain>
    </source>
</reference>
<accession>A0ABX1EA41</accession>
<gene>
    <name evidence="1" type="ORF">HEQ75_24850</name>
</gene>
<dbReference type="PROSITE" id="PS51257">
    <property type="entry name" value="PROKAR_LIPOPROTEIN"/>
    <property type="match status" value="1"/>
</dbReference>
<proteinExistence type="predicted"/>